<gene>
    <name evidence="1" type="ORF">SPIRO4BDMA_80031</name>
</gene>
<sequence length="743" mass="77939">MADHIKILPSLILILIAALLLACPIGTPQGMGNVRIQCIVPGDLTGPGAKSAAQGLVGPQSGWKIASYRLTFTADNGEVITRTLNRGTGEVALKVGGWACCAEGLSADGSVIVEKQVHVVAEAGKTINLPISLHLANGKGTLRIVFSPSQTPGTGWKYSVSLVYKGLPGDPSFQGPDDFSTEVSATEASLNVADLESGYYVLAVQLKDDSSATIAGTTATALILPKQISAGECGISLSDPSINISVVAPDLELSANAAIAVDRYLNRNRPMIVPLALGPDEAELNVDWYVNGEKIENPQNEMGQSLPGFRILLGSNEVPNMQTTIKMDALLTETTSGLSQTFPHTSYLALGPTTGWAEWVQSIDYRAAMGSSVFNASDASNTGTGIQADAKWVATNPAGLIAVAGLDKTSALHLFYSPLGKEATQGNGSVFTIPSSTGWLRLWRDKIVVEKNERSPDRVSISPDGSLIAIGSSTSNWLRVYALDGAGEILSKKDIVSTKNGAPAFASTKAMNFSADSKRLFILTNSPEKILVFNTERLALGEACSENEFSFESCFVPPPSSSLGMEDMVLLPDGWIAACSSNIARIFFVRYSEAECQFSSAGLFASGANGESLGDPKAIAFDEEDGLCYILGYSKKLHVFSKPDTSSGYGPLTTLSLPNEFDKARSLVFLKNHSDAKFLIAGGGASLGIIALDSLGQPLVLSSLDSTPDDYAAISSISNIASLGSSIVAAGGTSGLVAMLDIL</sequence>
<dbReference type="EMBL" id="FWDO01000008">
    <property type="protein sequence ID" value="SLM19924.1"/>
    <property type="molecule type" value="Genomic_DNA"/>
</dbReference>
<proteinExistence type="predicted"/>
<dbReference type="PROSITE" id="PS51257">
    <property type="entry name" value="PROKAR_LIPOPROTEIN"/>
    <property type="match status" value="1"/>
</dbReference>
<dbReference type="AlphaFoldDB" id="A0A3P3XUX2"/>
<protein>
    <submittedName>
        <fullName evidence="1">Uncharacterized protein</fullName>
    </submittedName>
</protein>
<evidence type="ECO:0000313" key="1">
    <source>
        <dbReference type="EMBL" id="SLM19924.1"/>
    </source>
</evidence>
<name>A0A3P3XUX2_9SPIR</name>
<accession>A0A3P3XUX2</accession>
<reference evidence="1" key="1">
    <citation type="submission" date="2017-02" db="EMBL/GenBank/DDBJ databases">
        <authorList>
            <person name="Regsiter A."/>
            <person name="William W."/>
        </authorList>
    </citation>
    <scope>NUCLEOTIDE SEQUENCE</scope>
    <source>
        <strain evidence="1">BdmA 4</strain>
    </source>
</reference>
<organism evidence="1">
    <name type="scientific">uncultured spirochete</name>
    <dbReference type="NCBI Taxonomy" id="156406"/>
    <lineage>
        <taxon>Bacteria</taxon>
        <taxon>Pseudomonadati</taxon>
        <taxon>Spirochaetota</taxon>
        <taxon>Spirochaetia</taxon>
        <taxon>Spirochaetales</taxon>
        <taxon>environmental samples</taxon>
    </lineage>
</organism>
<dbReference type="SUPFAM" id="SSF75011">
    <property type="entry name" value="3-carboxy-cis,cis-mucoante lactonizing enzyme"/>
    <property type="match status" value="1"/>
</dbReference>